<evidence type="ECO:0000313" key="2">
    <source>
        <dbReference type="Proteomes" id="UP000235672"/>
    </source>
</evidence>
<protein>
    <submittedName>
        <fullName evidence="1">Uncharacterized protein</fullName>
    </submittedName>
</protein>
<evidence type="ECO:0000313" key="1">
    <source>
        <dbReference type="EMBL" id="PMD27109.1"/>
    </source>
</evidence>
<keyword evidence="2" id="KW-1185">Reference proteome</keyword>
<name>A0A2J6QLI9_9HELO</name>
<reference evidence="1 2" key="1">
    <citation type="submission" date="2016-05" db="EMBL/GenBank/DDBJ databases">
        <title>A degradative enzymes factory behind the ericoid mycorrhizal symbiosis.</title>
        <authorList>
            <consortium name="DOE Joint Genome Institute"/>
            <person name="Martino E."/>
            <person name="Morin E."/>
            <person name="Grelet G."/>
            <person name="Kuo A."/>
            <person name="Kohler A."/>
            <person name="Daghino S."/>
            <person name="Barry K."/>
            <person name="Choi C."/>
            <person name="Cichocki N."/>
            <person name="Clum A."/>
            <person name="Copeland A."/>
            <person name="Hainaut M."/>
            <person name="Haridas S."/>
            <person name="Labutti K."/>
            <person name="Lindquist E."/>
            <person name="Lipzen A."/>
            <person name="Khouja H.-R."/>
            <person name="Murat C."/>
            <person name="Ohm R."/>
            <person name="Olson A."/>
            <person name="Spatafora J."/>
            <person name="Veneault-Fourrey C."/>
            <person name="Henrissat B."/>
            <person name="Grigoriev I."/>
            <person name="Martin F."/>
            <person name="Perotto S."/>
        </authorList>
    </citation>
    <scope>NUCLEOTIDE SEQUENCE [LARGE SCALE GENOMIC DNA]</scope>
    <source>
        <strain evidence="1 2">UAMH 7357</strain>
    </source>
</reference>
<sequence length="99" mass="10717">MPIPSYNMPIPSQYPCSKLLISYKLSISCKLSALYINYIKEDDFSRCSTIRGVVKGAKVWGTAVVIIAVKALTVDSRASGVLDSTGEGLSVINCVTDHF</sequence>
<dbReference type="EMBL" id="KZ613466">
    <property type="protein sequence ID" value="PMD27109.1"/>
    <property type="molecule type" value="Genomic_DNA"/>
</dbReference>
<dbReference type="AlphaFoldDB" id="A0A2J6QLI9"/>
<accession>A0A2J6QLI9</accession>
<proteinExistence type="predicted"/>
<gene>
    <name evidence="1" type="ORF">NA56DRAFT_225283</name>
</gene>
<organism evidence="1 2">
    <name type="scientific">Hyaloscypha hepaticicola</name>
    <dbReference type="NCBI Taxonomy" id="2082293"/>
    <lineage>
        <taxon>Eukaryota</taxon>
        <taxon>Fungi</taxon>
        <taxon>Dikarya</taxon>
        <taxon>Ascomycota</taxon>
        <taxon>Pezizomycotina</taxon>
        <taxon>Leotiomycetes</taxon>
        <taxon>Helotiales</taxon>
        <taxon>Hyaloscyphaceae</taxon>
        <taxon>Hyaloscypha</taxon>
    </lineage>
</organism>
<dbReference type="Proteomes" id="UP000235672">
    <property type="component" value="Unassembled WGS sequence"/>
</dbReference>